<dbReference type="InterPro" id="IPR044946">
    <property type="entry name" value="Restrct_endonuc_typeI_TRD_sf"/>
</dbReference>
<gene>
    <name evidence="3" type="ORF">MOO44_08545</name>
</gene>
<proteinExistence type="predicted"/>
<dbReference type="GO" id="GO:0009307">
    <property type="term" value="P:DNA restriction-modification system"/>
    <property type="evidence" value="ECO:0007669"/>
    <property type="project" value="UniProtKB-KW"/>
</dbReference>
<evidence type="ECO:0000256" key="2">
    <source>
        <dbReference type="ARBA" id="ARBA00023125"/>
    </source>
</evidence>
<dbReference type="Proteomes" id="UP000831181">
    <property type="component" value="Chromosome"/>
</dbReference>
<evidence type="ECO:0000256" key="1">
    <source>
        <dbReference type="ARBA" id="ARBA00022747"/>
    </source>
</evidence>
<keyword evidence="2" id="KW-0238">DNA-binding</keyword>
<evidence type="ECO:0000313" key="3">
    <source>
        <dbReference type="EMBL" id="UQS86897.1"/>
    </source>
</evidence>
<dbReference type="KEGG" id="lbe:MOO44_08545"/>
<dbReference type="SUPFAM" id="SSF116734">
    <property type="entry name" value="DNA methylase specificity domain"/>
    <property type="match status" value="1"/>
</dbReference>
<evidence type="ECO:0000313" key="4">
    <source>
        <dbReference type="Proteomes" id="UP000831181"/>
    </source>
</evidence>
<dbReference type="GO" id="GO:0003677">
    <property type="term" value="F:DNA binding"/>
    <property type="evidence" value="ECO:0007669"/>
    <property type="project" value="UniProtKB-KW"/>
</dbReference>
<dbReference type="RefSeq" id="WP_260116697.1">
    <property type="nucleotide sequence ID" value="NZ_CP093361.1"/>
</dbReference>
<keyword evidence="1" id="KW-0680">Restriction system</keyword>
<dbReference type="REBASE" id="624770">
    <property type="entry name" value="S2.Lba1A5ORF8555P"/>
</dbReference>
<dbReference type="Gene3D" id="3.90.220.20">
    <property type="entry name" value="DNA methylase specificity domains"/>
    <property type="match status" value="1"/>
</dbReference>
<reference evidence="3" key="1">
    <citation type="journal article" date="2022" name="Int. J. Syst. Evol. Microbiol.">
        <title>Apilactobacillus apisilvae sp. nov., Nicolia spurrieriana gen. nov. sp. nov., Bombilactobacillus folatiphilus sp. nov. and Bombilactobacillus thymidiniphilus sp. nov., four new lactic acid bacterial isolates from stingless bees Tetragonula carbonaria and Austroplebeia australis.</title>
        <authorList>
            <person name="Oliphant S.A."/>
            <person name="Watson-Haigh N.S."/>
            <person name="Sumby K.M."/>
            <person name="Gardner J."/>
            <person name="Groom S."/>
            <person name="Jiranek V."/>
        </authorList>
    </citation>
    <scope>NUCLEOTIDE SEQUENCE</scope>
    <source>
        <strain evidence="3">SGEP1_A5</strain>
    </source>
</reference>
<accession>A0A976X5T5</accession>
<dbReference type="EMBL" id="CP093361">
    <property type="protein sequence ID" value="UQS86897.1"/>
    <property type="molecule type" value="Genomic_DNA"/>
</dbReference>
<protein>
    <submittedName>
        <fullName evidence="3">Uncharacterized protein</fullName>
    </submittedName>
</protein>
<sequence length="77" mass="9127">MGKLCPRNRFKEFHKYWKLVKFGEYFKIIMGQSPSSKNYINNNEYNVLVQGNADIKNGHINPRIFTTEITKLSKKMK</sequence>
<keyword evidence="4" id="KW-1185">Reference proteome</keyword>
<dbReference type="AlphaFoldDB" id="A0A976X5T5"/>
<organism evidence="3 4">
    <name type="scientific">Nicoliella spurrieriana</name>
    <dbReference type="NCBI Taxonomy" id="2925830"/>
    <lineage>
        <taxon>Bacteria</taxon>
        <taxon>Bacillati</taxon>
        <taxon>Bacillota</taxon>
        <taxon>Bacilli</taxon>
        <taxon>Lactobacillales</taxon>
        <taxon>Lactobacillaceae</taxon>
        <taxon>Nicoliella</taxon>
    </lineage>
</organism>
<name>A0A976X5T5_9LACO</name>